<dbReference type="EMBL" id="LAQT01000009">
    <property type="protein sequence ID" value="KPC52550.1"/>
    <property type="molecule type" value="Genomic_DNA"/>
</dbReference>
<proteinExistence type="predicted"/>
<dbReference type="InterPro" id="IPR025675">
    <property type="entry name" value="Imm5"/>
</dbReference>
<dbReference type="OrthoDB" id="9129781at2"/>
<gene>
    <name evidence="2" type="ORF">WG78_11920</name>
</gene>
<keyword evidence="3" id="KW-1185">Reference proteome</keyword>
<feature type="domain" description="Immunity protein Imm5" evidence="1">
    <location>
        <begin position="21"/>
        <end position="195"/>
    </location>
</feature>
<evidence type="ECO:0000259" key="1">
    <source>
        <dbReference type="Pfam" id="PF14423"/>
    </source>
</evidence>
<evidence type="ECO:0000313" key="2">
    <source>
        <dbReference type="EMBL" id="KPC52550.1"/>
    </source>
</evidence>
<comment type="caution">
    <text evidence="2">The sequence shown here is derived from an EMBL/GenBank/DDBJ whole genome shotgun (WGS) entry which is preliminary data.</text>
</comment>
<dbReference type="RefSeq" id="WP_053938041.1">
    <property type="nucleotide sequence ID" value="NZ_LAQT01000009.1"/>
</dbReference>
<sequence length="212" mass="23566">MTTTPLLLSGALEAAVQSITDDGELSSVERKRLMQIMEDLSAREHVDAGYLRRARLALLCANEVLDKIQPHSLVYSQALSMLRNGLSALGGNYDLLKLRNDNGVFHTGLIDLFDFGEAAFTSVYAGMACFSAINTILYDVDFELMGRSEKEVPPDDWDASFYAALAKSGSAIWEGKGGGEQRRKFWLWYLQIGIPLCWNVQIQLIDVMHGLK</sequence>
<organism evidence="2 3">
    <name type="scientific">Amantichitinum ursilacus</name>
    <dbReference type="NCBI Taxonomy" id="857265"/>
    <lineage>
        <taxon>Bacteria</taxon>
        <taxon>Pseudomonadati</taxon>
        <taxon>Pseudomonadota</taxon>
        <taxon>Betaproteobacteria</taxon>
        <taxon>Neisseriales</taxon>
        <taxon>Chitinibacteraceae</taxon>
        <taxon>Amantichitinum</taxon>
    </lineage>
</organism>
<accession>A0A0N1JSL4</accession>
<dbReference type="Proteomes" id="UP000037939">
    <property type="component" value="Unassembled WGS sequence"/>
</dbReference>
<dbReference type="Pfam" id="PF14423">
    <property type="entry name" value="Imm5"/>
    <property type="match status" value="1"/>
</dbReference>
<evidence type="ECO:0000313" key="3">
    <source>
        <dbReference type="Proteomes" id="UP000037939"/>
    </source>
</evidence>
<protein>
    <recommendedName>
        <fullName evidence="1">Immunity protein Imm5 domain-containing protein</fullName>
    </recommendedName>
</protein>
<dbReference type="AlphaFoldDB" id="A0A0N1JSL4"/>
<name>A0A0N1JSL4_9NEIS</name>
<reference evidence="2 3" key="1">
    <citation type="submission" date="2015-07" db="EMBL/GenBank/DDBJ databases">
        <title>Draft genome sequence of the Amantichitinum ursilacus IGB-41, a new chitin-degrading bacterium.</title>
        <authorList>
            <person name="Kirstahler P."/>
            <person name="Guenther M."/>
            <person name="Grumaz C."/>
            <person name="Rupp S."/>
            <person name="Zibek S."/>
            <person name="Sohn K."/>
        </authorList>
    </citation>
    <scope>NUCLEOTIDE SEQUENCE [LARGE SCALE GENOMIC DNA]</scope>
    <source>
        <strain evidence="2 3">IGB-41</strain>
    </source>
</reference>